<dbReference type="OrthoDB" id="29061at2759"/>
<name>A0A553P0I6_TIGCA</name>
<feature type="coiled-coil region" evidence="8">
    <location>
        <begin position="28"/>
        <end position="55"/>
    </location>
</feature>
<evidence type="ECO:0000256" key="9">
    <source>
        <dbReference type="SAM" id="MobiDB-lite"/>
    </source>
</evidence>
<keyword evidence="5" id="KW-0963">Cytoplasm</keyword>
<dbReference type="InterPro" id="IPR050756">
    <property type="entry name" value="CSN3"/>
</dbReference>
<dbReference type="InterPro" id="IPR000717">
    <property type="entry name" value="PCI_dom"/>
</dbReference>
<keyword evidence="7" id="KW-0539">Nucleus</keyword>
<evidence type="ECO:0000256" key="5">
    <source>
        <dbReference type="ARBA" id="ARBA00022490"/>
    </source>
</evidence>
<dbReference type="PROSITE" id="PS50250">
    <property type="entry name" value="PCI"/>
    <property type="match status" value="1"/>
</dbReference>
<dbReference type="STRING" id="6832.A0A553P0I6"/>
<dbReference type="AlphaFoldDB" id="A0A553P0I6"/>
<accession>A0A553P0I6</accession>
<evidence type="ECO:0000256" key="6">
    <source>
        <dbReference type="ARBA" id="ARBA00022790"/>
    </source>
</evidence>
<keyword evidence="6" id="KW-0736">Signalosome</keyword>
<dbReference type="GO" id="GO:0006511">
    <property type="term" value="P:ubiquitin-dependent protein catabolic process"/>
    <property type="evidence" value="ECO:0007669"/>
    <property type="project" value="TreeGrafter"/>
</dbReference>
<dbReference type="PANTHER" id="PTHR10758">
    <property type="entry name" value="26S PROTEASOME NON-ATPASE REGULATORY SUBUNIT 3/COP9 SIGNALOSOME COMPLEX SUBUNIT 3"/>
    <property type="match status" value="1"/>
</dbReference>
<gene>
    <name evidence="11" type="ORF">TCAL_02399</name>
</gene>
<keyword evidence="12" id="KW-1185">Reference proteome</keyword>
<evidence type="ECO:0000256" key="8">
    <source>
        <dbReference type="SAM" id="Coils"/>
    </source>
</evidence>
<evidence type="ECO:0000313" key="12">
    <source>
        <dbReference type="Proteomes" id="UP000318571"/>
    </source>
</evidence>
<comment type="caution">
    <text evidence="11">The sequence shown here is derived from an EMBL/GenBank/DDBJ whole genome shotgun (WGS) entry which is preliminary data.</text>
</comment>
<comment type="subcellular location">
    <subcellularLocation>
        <location evidence="2">Cytoplasm</location>
    </subcellularLocation>
    <subcellularLocation>
        <location evidence="1">Nucleus</location>
    </subcellularLocation>
</comment>
<dbReference type="SUPFAM" id="SSF46785">
    <property type="entry name" value="Winged helix' DNA-binding domain"/>
    <property type="match status" value="1"/>
</dbReference>
<dbReference type="InterPro" id="IPR036390">
    <property type="entry name" value="WH_DNA-bd_sf"/>
</dbReference>
<evidence type="ECO:0000256" key="7">
    <source>
        <dbReference type="ARBA" id="ARBA00023242"/>
    </source>
</evidence>
<comment type="similarity">
    <text evidence="3">Belongs to the CSN3 family.</text>
</comment>
<evidence type="ECO:0000256" key="2">
    <source>
        <dbReference type="ARBA" id="ARBA00004496"/>
    </source>
</evidence>
<dbReference type="Pfam" id="PF01399">
    <property type="entry name" value="PCI"/>
    <property type="match status" value="1"/>
</dbReference>
<evidence type="ECO:0000259" key="10">
    <source>
        <dbReference type="PROSITE" id="PS50250"/>
    </source>
</evidence>
<proteinExistence type="inferred from homology"/>
<keyword evidence="8" id="KW-0175">Coiled coil</keyword>
<dbReference type="OMA" id="CLKARIH"/>
<sequence>MSGVHRGGGGAGGVAPAHWEQYLLHVRNLSAEGNVAKLKEVMSEAQERLARCLDQPGAGGGAEGEVGPTADGEWAKLAAMMDIQEHSLAMVGLLSVCLRKSTNDNREQLLNSTAMFLSECNGEQIRLFPHIFAQLCHDYASHMIKRGKPIQGILPLTKAVSKIQLRDKMLTSVHSDICMLCLSAKIFAPARDLLNVDFTDISEDASAECKYILLYFYYGGMLLATVKNFARALHFFEICVTIPAVAVSHIMLEAYKKFILVALIDQGGKAKEIMTLPKYTSYVVSKYLQPLCSPYTELITSYYSNDLSSLQTTINKYADTYESDSNSGLVDQVLSSQTKTNIKRLTKTFLTLSLNELAVRVGLANSEEAEKLVVKMIQEGSIHAKISQKDGMVRFDNNPEHFNSSEVLETLEAKITRCMALDNQLQSLTEVIETNSDYVKRSGALAYSAGATSKEDPAQSMSFSNGSGAVSGSGPAAASSSSSGPAMGNGSVPYS</sequence>
<dbReference type="GO" id="GO:0005737">
    <property type="term" value="C:cytoplasm"/>
    <property type="evidence" value="ECO:0007669"/>
    <property type="project" value="UniProtKB-SubCell"/>
</dbReference>
<dbReference type="Pfam" id="PF22788">
    <property type="entry name" value="COP9_hel_rpt"/>
    <property type="match status" value="1"/>
</dbReference>
<dbReference type="Proteomes" id="UP000318571">
    <property type="component" value="Chromosome 9"/>
</dbReference>
<dbReference type="InterPro" id="IPR036388">
    <property type="entry name" value="WH-like_DNA-bd_sf"/>
</dbReference>
<dbReference type="Gene3D" id="1.10.10.10">
    <property type="entry name" value="Winged helix-like DNA-binding domain superfamily/Winged helix DNA-binding domain"/>
    <property type="match status" value="1"/>
</dbReference>
<dbReference type="SMART" id="SM00088">
    <property type="entry name" value="PINT"/>
    <property type="match status" value="1"/>
</dbReference>
<reference evidence="11 12" key="1">
    <citation type="journal article" date="2018" name="Nat. Ecol. Evol.">
        <title>Genomic signatures of mitonuclear coevolution across populations of Tigriopus californicus.</title>
        <authorList>
            <person name="Barreto F.S."/>
            <person name="Watson E.T."/>
            <person name="Lima T.G."/>
            <person name="Willett C.S."/>
            <person name="Edmands S."/>
            <person name="Li W."/>
            <person name="Burton R.S."/>
        </authorList>
    </citation>
    <scope>NUCLEOTIDE SEQUENCE [LARGE SCALE GENOMIC DNA]</scope>
    <source>
        <strain evidence="11 12">San Diego</strain>
    </source>
</reference>
<evidence type="ECO:0000256" key="3">
    <source>
        <dbReference type="ARBA" id="ARBA00007084"/>
    </source>
</evidence>
<dbReference type="EMBL" id="VCGU01000009">
    <property type="protein sequence ID" value="TRY71112.1"/>
    <property type="molecule type" value="Genomic_DNA"/>
</dbReference>
<evidence type="ECO:0000313" key="11">
    <source>
        <dbReference type="EMBL" id="TRY71112.1"/>
    </source>
</evidence>
<feature type="compositionally biased region" description="Low complexity" evidence="9">
    <location>
        <begin position="462"/>
        <end position="495"/>
    </location>
</feature>
<protein>
    <recommendedName>
        <fullName evidence="4">COP9 signalosome complex subunit 3</fullName>
    </recommendedName>
</protein>
<feature type="region of interest" description="Disordered" evidence="9">
    <location>
        <begin position="450"/>
        <end position="495"/>
    </location>
</feature>
<dbReference type="GO" id="GO:0008180">
    <property type="term" value="C:COP9 signalosome"/>
    <property type="evidence" value="ECO:0007669"/>
    <property type="project" value="UniProtKB-KW"/>
</dbReference>
<dbReference type="InterPro" id="IPR055089">
    <property type="entry name" value="COP9_N"/>
</dbReference>
<dbReference type="PANTHER" id="PTHR10758:SF1">
    <property type="entry name" value="COP9 SIGNALOSOME COMPLEX SUBUNIT 3"/>
    <property type="match status" value="1"/>
</dbReference>
<evidence type="ECO:0000256" key="4">
    <source>
        <dbReference type="ARBA" id="ARBA00014878"/>
    </source>
</evidence>
<feature type="domain" description="PCI" evidence="10">
    <location>
        <begin position="228"/>
        <end position="400"/>
    </location>
</feature>
<organism evidence="11 12">
    <name type="scientific">Tigriopus californicus</name>
    <name type="common">Marine copepod</name>
    <dbReference type="NCBI Taxonomy" id="6832"/>
    <lineage>
        <taxon>Eukaryota</taxon>
        <taxon>Metazoa</taxon>
        <taxon>Ecdysozoa</taxon>
        <taxon>Arthropoda</taxon>
        <taxon>Crustacea</taxon>
        <taxon>Multicrustacea</taxon>
        <taxon>Hexanauplia</taxon>
        <taxon>Copepoda</taxon>
        <taxon>Harpacticoida</taxon>
        <taxon>Harpacticidae</taxon>
        <taxon>Tigriopus</taxon>
    </lineage>
</organism>
<evidence type="ECO:0000256" key="1">
    <source>
        <dbReference type="ARBA" id="ARBA00004123"/>
    </source>
</evidence>